<protein>
    <submittedName>
        <fullName evidence="1">Uncharacterized protein</fullName>
    </submittedName>
</protein>
<sequence length="163" mass="18021">MVNGTTSNFITTTLISLRCGPSAASSLGPWVRIPLKPWMVVCVFLCCAVLCTGRGLATGRSLIQGVLPNVYRSSQRKAGTCSAQALEERVVPSIPVFKYMSNGYCRNLLICRQFVFLRYWSQSYKASHTMWLNASLDLPKREASGGPHDSESVLKILCRGRSR</sequence>
<gene>
    <name evidence="1" type="ORF">L798_07486</name>
</gene>
<proteinExistence type="predicted"/>
<reference evidence="1 2" key="1">
    <citation type="journal article" date="2014" name="Nat. Commun.">
        <title>Molecular traces of alternative social organization in a termite genome.</title>
        <authorList>
            <person name="Terrapon N."/>
            <person name="Li C."/>
            <person name="Robertson H.M."/>
            <person name="Ji L."/>
            <person name="Meng X."/>
            <person name="Booth W."/>
            <person name="Chen Z."/>
            <person name="Childers C.P."/>
            <person name="Glastad K.M."/>
            <person name="Gokhale K."/>
            <person name="Gowin J."/>
            <person name="Gronenberg W."/>
            <person name="Hermansen R.A."/>
            <person name="Hu H."/>
            <person name="Hunt B.G."/>
            <person name="Huylmans A.K."/>
            <person name="Khalil S.M."/>
            <person name="Mitchell R.D."/>
            <person name="Munoz-Torres M.C."/>
            <person name="Mustard J.A."/>
            <person name="Pan H."/>
            <person name="Reese J.T."/>
            <person name="Scharf M.E."/>
            <person name="Sun F."/>
            <person name="Vogel H."/>
            <person name="Xiao J."/>
            <person name="Yang W."/>
            <person name="Yang Z."/>
            <person name="Yang Z."/>
            <person name="Zhou J."/>
            <person name="Zhu J."/>
            <person name="Brent C.S."/>
            <person name="Elsik C.G."/>
            <person name="Goodisman M.A."/>
            <person name="Liberles D.A."/>
            <person name="Roe R.M."/>
            <person name="Vargo E.L."/>
            <person name="Vilcinskas A."/>
            <person name="Wang J."/>
            <person name="Bornberg-Bauer E."/>
            <person name="Korb J."/>
            <person name="Zhang G."/>
            <person name="Liebig J."/>
        </authorList>
    </citation>
    <scope>NUCLEOTIDE SEQUENCE [LARGE SCALE GENOMIC DNA]</scope>
    <source>
        <tissue evidence="1">Whole organism</tissue>
    </source>
</reference>
<keyword evidence="2" id="KW-1185">Reference proteome</keyword>
<organism evidence="1 2">
    <name type="scientific">Zootermopsis nevadensis</name>
    <name type="common">Dampwood termite</name>
    <dbReference type="NCBI Taxonomy" id="136037"/>
    <lineage>
        <taxon>Eukaryota</taxon>
        <taxon>Metazoa</taxon>
        <taxon>Ecdysozoa</taxon>
        <taxon>Arthropoda</taxon>
        <taxon>Hexapoda</taxon>
        <taxon>Insecta</taxon>
        <taxon>Pterygota</taxon>
        <taxon>Neoptera</taxon>
        <taxon>Polyneoptera</taxon>
        <taxon>Dictyoptera</taxon>
        <taxon>Blattodea</taxon>
        <taxon>Blattoidea</taxon>
        <taxon>Termitoidae</taxon>
        <taxon>Termopsidae</taxon>
        <taxon>Zootermopsis</taxon>
    </lineage>
</organism>
<accession>A0A067RGV2</accession>
<dbReference type="EMBL" id="KK852691">
    <property type="protein sequence ID" value="KDR18362.1"/>
    <property type="molecule type" value="Genomic_DNA"/>
</dbReference>
<evidence type="ECO:0000313" key="1">
    <source>
        <dbReference type="EMBL" id="KDR18362.1"/>
    </source>
</evidence>
<name>A0A067RGV2_ZOONE</name>
<evidence type="ECO:0000313" key="2">
    <source>
        <dbReference type="Proteomes" id="UP000027135"/>
    </source>
</evidence>
<dbReference type="Proteomes" id="UP000027135">
    <property type="component" value="Unassembled WGS sequence"/>
</dbReference>
<dbReference type="InParanoid" id="A0A067RGV2"/>
<dbReference type="AlphaFoldDB" id="A0A067RGV2"/>